<keyword evidence="1" id="KW-0614">Plasmid</keyword>
<gene>
    <name evidence="1" type="ORF">E0W60_30960</name>
</gene>
<proteinExistence type="predicted"/>
<accession>A0A4P7LH56</accession>
<dbReference type="AlphaFoldDB" id="A0A4P7LH56"/>
<sequence length="389" mass="39054">MARSGYQNWRFDPYPHLREALAPEYAELDPEQIEALIEQTFGPGLSAEQYEEIFGAITKAASSVGRAVGGVARDVGRTATAAGREVGRVAQKAAPVVTSALPGIAQGALSGAALGPVGMVAGAVLGGTSSALAKHGKGALRGIGKAVNTGVGLAGMLTPGGAIGRGLLGAVTGGGGLGGLARAGVNALGGGGAGAFGQIAHKALGGSGGAGGIGQIAQTTLGALAGGDQPGGLSRGSPAAGQLLHLIGQRPEVAKALQSMMLSPIGRQSIPVSGQQVPVAAFTNLIGQLAGLAQAEYQAALGPQSETVPEYLHESTGAYRCDPADPMQRAEVLWNLLQDVEPEADEHLDEQLYMALAKALLAEQAEADEAAFYDALELAELDADFEEVD</sequence>
<evidence type="ECO:0000313" key="1">
    <source>
        <dbReference type="EMBL" id="QBY55460.1"/>
    </source>
</evidence>
<dbReference type="Proteomes" id="UP000295294">
    <property type="component" value="Plasmid unnamed1"/>
</dbReference>
<protein>
    <submittedName>
        <fullName evidence="1">Uncharacterized protein</fullName>
    </submittedName>
</protein>
<reference evidence="1 2" key="1">
    <citation type="submission" date="2019-03" db="EMBL/GenBank/DDBJ databases">
        <title>Efficiently degradation of phenoxyalkanoic acid herbicides by Cupriavidus oxalaticus strain X32.</title>
        <authorList>
            <person name="Sheng X."/>
        </authorList>
    </citation>
    <scope>NUCLEOTIDE SEQUENCE [LARGE SCALE GENOMIC DNA]</scope>
    <source>
        <strain evidence="1 2">X32</strain>
        <plasmid evidence="1 2">unnamed1</plasmid>
    </source>
</reference>
<geneLocation type="plasmid" evidence="1">
    <name>unnamed1</name>
</geneLocation>
<name>A0A4P7LH56_9BURK</name>
<dbReference type="KEGG" id="cox:E0W60_30960"/>
<dbReference type="OrthoDB" id="7564104at2"/>
<dbReference type="RefSeq" id="WP_135706702.1">
    <property type="nucleotide sequence ID" value="NZ_CP038636.1"/>
</dbReference>
<dbReference type="EMBL" id="CP038636">
    <property type="protein sequence ID" value="QBY55460.1"/>
    <property type="molecule type" value="Genomic_DNA"/>
</dbReference>
<organism evidence="1 2">
    <name type="scientific">Cupriavidus oxalaticus</name>
    <dbReference type="NCBI Taxonomy" id="96344"/>
    <lineage>
        <taxon>Bacteria</taxon>
        <taxon>Pseudomonadati</taxon>
        <taxon>Pseudomonadota</taxon>
        <taxon>Betaproteobacteria</taxon>
        <taxon>Burkholderiales</taxon>
        <taxon>Burkholderiaceae</taxon>
        <taxon>Cupriavidus</taxon>
    </lineage>
</organism>
<evidence type="ECO:0000313" key="2">
    <source>
        <dbReference type="Proteomes" id="UP000295294"/>
    </source>
</evidence>